<comment type="caution">
    <text evidence="1">The sequence shown here is derived from an EMBL/GenBank/DDBJ whole genome shotgun (WGS) entry which is preliminary data.</text>
</comment>
<evidence type="ECO:0000313" key="1">
    <source>
        <dbReference type="EMBL" id="TLS51065.1"/>
    </source>
</evidence>
<gene>
    <name evidence="1" type="ORF">FE782_16890</name>
</gene>
<evidence type="ECO:0000313" key="2">
    <source>
        <dbReference type="Proteomes" id="UP000309676"/>
    </source>
</evidence>
<sequence>MSLTLSKIHFTKKTDRAVYVTSALAKQLRLRGGRTVDVRLGGKTVSAEVRPLRRKGKHMYLPYLLRESLRAPKTGSIYLATSEGGTTVRLGPLIGILTSGGGSIDRPFGTRTYMIKEFLRAGGEKAYFFAFTPRDVNWDQNTVLGYFLNANGTWSRKTVPLPDVVYNRLASRAADVSYSMEQLKQRFLRRNIPVFNWSFYNKWDVYRMLEDEPDAYKHVPESTINPTPERLKEMLQRHKFIYLKPTGGSLGKGIYRITYAPGKGYFARFRRNGKNVLLRFQKFSSLAAMLGASNGRLRRYVAQQGIRLIEIDGCPIDFRFHLVRDNSNDWVVAGVGAKMAGRGSVTTHIKNGGTLMTPQQALGRVFGNDAGKVLDRMKDVSIKLADAIQSSSRHHVGELGFDLGVDQNEAIWMFEANSKPGRSIYKHPALKDEGRETLSLVFQHCLYLAKFRKGGKS</sequence>
<dbReference type="SUPFAM" id="SSF56059">
    <property type="entry name" value="Glutathione synthetase ATP-binding domain-like"/>
    <property type="match status" value="1"/>
</dbReference>
<dbReference type="Pfam" id="PF14398">
    <property type="entry name" value="ATPgrasp_YheCD"/>
    <property type="match status" value="1"/>
</dbReference>
<dbReference type="OrthoDB" id="7869153at2"/>
<protein>
    <submittedName>
        <fullName evidence="1">YheC/YheD family protein</fullName>
    </submittedName>
</protein>
<reference evidence="1 2" key="1">
    <citation type="submission" date="2019-05" db="EMBL/GenBank/DDBJ databases">
        <authorList>
            <person name="Narsing Rao M.P."/>
            <person name="Li W.J."/>
        </authorList>
    </citation>
    <scope>NUCLEOTIDE SEQUENCE [LARGE SCALE GENOMIC DNA]</scope>
    <source>
        <strain evidence="1 2">SYSU_K30003</strain>
    </source>
</reference>
<accession>A0A5R9GHU6</accession>
<organism evidence="1 2">
    <name type="scientific">Paenibacillus antri</name>
    <dbReference type="NCBI Taxonomy" id="2582848"/>
    <lineage>
        <taxon>Bacteria</taxon>
        <taxon>Bacillati</taxon>
        <taxon>Bacillota</taxon>
        <taxon>Bacilli</taxon>
        <taxon>Bacillales</taxon>
        <taxon>Paenibacillaceae</taxon>
        <taxon>Paenibacillus</taxon>
    </lineage>
</organism>
<dbReference type="RefSeq" id="WP_138195417.1">
    <property type="nucleotide sequence ID" value="NZ_VCIW01000011.1"/>
</dbReference>
<name>A0A5R9GHU6_9BACL</name>
<dbReference type="Proteomes" id="UP000309676">
    <property type="component" value="Unassembled WGS sequence"/>
</dbReference>
<keyword evidence="2" id="KW-1185">Reference proteome</keyword>
<dbReference type="InterPro" id="IPR026838">
    <property type="entry name" value="YheC/D"/>
</dbReference>
<proteinExistence type="predicted"/>
<dbReference type="AlphaFoldDB" id="A0A5R9GHU6"/>
<dbReference type="EMBL" id="VCIW01000011">
    <property type="protein sequence ID" value="TLS51065.1"/>
    <property type="molecule type" value="Genomic_DNA"/>
</dbReference>